<gene>
    <name evidence="3" type="ORF">SAMN05192565_1513</name>
</gene>
<dbReference type="Pfam" id="PF00106">
    <property type="entry name" value="adh_short"/>
    <property type="match status" value="1"/>
</dbReference>
<dbReference type="CDD" id="cd05233">
    <property type="entry name" value="SDR_c"/>
    <property type="match status" value="1"/>
</dbReference>
<organism evidence="3 4">
    <name type="scientific">Methylobacterium gossipiicola</name>
    <dbReference type="NCBI Taxonomy" id="582675"/>
    <lineage>
        <taxon>Bacteria</taxon>
        <taxon>Pseudomonadati</taxon>
        <taxon>Pseudomonadota</taxon>
        <taxon>Alphaproteobacteria</taxon>
        <taxon>Hyphomicrobiales</taxon>
        <taxon>Methylobacteriaceae</taxon>
        <taxon>Methylobacterium</taxon>
    </lineage>
</organism>
<dbReference type="Proteomes" id="UP000199229">
    <property type="component" value="Unassembled WGS sequence"/>
</dbReference>
<proteinExistence type="inferred from homology"/>
<name>A0A1I2XN55_9HYPH</name>
<dbReference type="PANTHER" id="PTHR44196:SF1">
    <property type="entry name" value="DEHYDROGENASE_REDUCTASE SDR FAMILY MEMBER 7B"/>
    <property type="match status" value="1"/>
</dbReference>
<sequence length="252" mass="26844">MIETPSAPPKLMLLLGATSDIGHATARAYAQAGWDVILAARDGAGLVRNVADLTARHGRVVEMRSLDIMETDGFADFLNGLPHLPDTVVSVVGLLGDQARSEADPAEATLVMRTNFEGPALLLGLFAERFAARGHGTLVGVSSVAGERGRASNYVYGAAKAGFTAFLSGLRNRLAGKGVHVLTVKPGFVRTRMTAGMPLPKPLTAEAGEVGAAIFRAAEVARRDVVYVRPVWGLVMLMIRTIPERVFKRMKL</sequence>
<dbReference type="InterPro" id="IPR002347">
    <property type="entry name" value="SDR_fam"/>
</dbReference>
<protein>
    <submittedName>
        <fullName evidence="3">Short-chain dehydrogenase</fullName>
    </submittedName>
</protein>
<evidence type="ECO:0000313" key="3">
    <source>
        <dbReference type="EMBL" id="SFH14479.1"/>
    </source>
</evidence>
<dbReference type="PANTHER" id="PTHR44196">
    <property type="entry name" value="DEHYDROGENASE/REDUCTASE SDR FAMILY MEMBER 7B"/>
    <property type="match status" value="1"/>
</dbReference>
<dbReference type="SUPFAM" id="SSF51735">
    <property type="entry name" value="NAD(P)-binding Rossmann-fold domains"/>
    <property type="match status" value="1"/>
</dbReference>
<dbReference type="GO" id="GO:0016020">
    <property type="term" value="C:membrane"/>
    <property type="evidence" value="ECO:0007669"/>
    <property type="project" value="TreeGrafter"/>
</dbReference>
<dbReference type="OrthoDB" id="335726at2"/>
<dbReference type="PRINTS" id="PR00081">
    <property type="entry name" value="GDHRDH"/>
</dbReference>
<comment type="similarity">
    <text evidence="1">Belongs to the short-chain dehydrogenases/reductases (SDR) family.</text>
</comment>
<evidence type="ECO:0000256" key="1">
    <source>
        <dbReference type="ARBA" id="ARBA00006484"/>
    </source>
</evidence>
<dbReference type="STRING" id="582675.SAMN05192565_1513"/>
<dbReference type="AlphaFoldDB" id="A0A1I2XN55"/>
<dbReference type="InterPro" id="IPR036291">
    <property type="entry name" value="NAD(P)-bd_dom_sf"/>
</dbReference>
<keyword evidence="2" id="KW-0560">Oxidoreductase</keyword>
<evidence type="ECO:0000313" key="4">
    <source>
        <dbReference type="Proteomes" id="UP000199229"/>
    </source>
</evidence>
<keyword evidence="4" id="KW-1185">Reference proteome</keyword>
<dbReference type="RefSeq" id="WP_091975503.1">
    <property type="nucleotide sequence ID" value="NZ_FOPM01000051.1"/>
</dbReference>
<dbReference type="GO" id="GO:0016491">
    <property type="term" value="F:oxidoreductase activity"/>
    <property type="evidence" value="ECO:0007669"/>
    <property type="project" value="UniProtKB-KW"/>
</dbReference>
<dbReference type="NCBIfam" id="NF005489">
    <property type="entry name" value="PRK07102.1"/>
    <property type="match status" value="1"/>
</dbReference>
<dbReference type="Gene3D" id="3.40.50.720">
    <property type="entry name" value="NAD(P)-binding Rossmann-like Domain"/>
    <property type="match status" value="1"/>
</dbReference>
<accession>A0A1I2XN55</accession>
<reference evidence="4" key="1">
    <citation type="submission" date="2016-10" db="EMBL/GenBank/DDBJ databases">
        <authorList>
            <person name="Varghese N."/>
            <person name="Submissions S."/>
        </authorList>
    </citation>
    <scope>NUCLEOTIDE SEQUENCE [LARGE SCALE GENOMIC DNA]</scope>
    <source>
        <strain evidence="4">Gh-105</strain>
    </source>
</reference>
<evidence type="ECO:0000256" key="2">
    <source>
        <dbReference type="ARBA" id="ARBA00023002"/>
    </source>
</evidence>
<dbReference type="EMBL" id="FOPM01000051">
    <property type="protein sequence ID" value="SFH14479.1"/>
    <property type="molecule type" value="Genomic_DNA"/>
</dbReference>